<feature type="transmembrane region" description="Helical" evidence="7">
    <location>
        <begin position="6"/>
        <end position="29"/>
    </location>
</feature>
<evidence type="ECO:0000313" key="8">
    <source>
        <dbReference type="EMBL" id="MBD1547706.1"/>
    </source>
</evidence>
<protein>
    <submittedName>
        <fullName evidence="8">LysE family translocator</fullName>
    </submittedName>
</protein>
<keyword evidence="5 7" id="KW-1133">Transmembrane helix</keyword>
<organism evidence="8 9">
    <name type="scientific">Roseibium aggregatum</name>
    <dbReference type="NCBI Taxonomy" id="187304"/>
    <lineage>
        <taxon>Bacteria</taxon>
        <taxon>Pseudomonadati</taxon>
        <taxon>Pseudomonadota</taxon>
        <taxon>Alphaproteobacteria</taxon>
        <taxon>Hyphomicrobiales</taxon>
        <taxon>Stappiaceae</taxon>
        <taxon>Roseibium</taxon>
    </lineage>
</organism>
<dbReference type="PANTHER" id="PTHR30086:SF14">
    <property type="entry name" value="HOMOSERINE_HOMOSERINE LACTONE EFFLUX PROTEIN"/>
    <property type="match status" value="1"/>
</dbReference>
<comment type="caution">
    <text evidence="8">The sequence shown here is derived from an EMBL/GenBank/DDBJ whole genome shotgun (WGS) entry which is preliminary data.</text>
</comment>
<dbReference type="PIRSF" id="PIRSF006324">
    <property type="entry name" value="LeuE"/>
    <property type="match status" value="1"/>
</dbReference>
<evidence type="ECO:0000256" key="3">
    <source>
        <dbReference type="ARBA" id="ARBA00022475"/>
    </source>
</evidence>
<sequence>MSLEFLITALVVVLVPGTGVVYTVAVGLGKGRLASVAAAIGCTFGILPSILASVLGLSALLHASALVFQVLKYAGVAYLLYLAWQTLKDRGPMDLKADDRAEKSSVSIAVTGALINILNPKLTVFFLAFLPQFVAHDAAHPVVDMLAMGGVFMAMTLGVFIVYGQFAGLVGQRVLGSERVLTWMRRSIAATFAAFGLRLALTNQ</sequence>
<dbReference type="GO" id="GO:0005886">
    <property type="term" value="C:plasma membrane"/>
    <property type="evidence" value="ECO:0007669"/>
    <property type="project" value="UniProtKB-SubCell"/>
</dbReference>
<proteinExistence type="inferred from homology"/>
<feature type="transmembrane region" description="Helical" evidence="7">
    <location>
        <begin position="105"/>
        <end position="130"/>
    </location>
</feature>
<evidence type="ECO:0000256" key="2">
    <source>
        <dbReference type="ARBA" id="ARBA00007928"/>
    </source>
</evidence>
<evidence type="ECO:0000256" key="4">
    <source>
        <dbReference type="ARBA" id="ARBA00022692"/>
    </source>
</evidence>
<comment type="subcellular location">
    <subcellularLocation>
        <location evidence="1">Cell membrane</location>
        <topology evidence="1">Multi-pass membrane protein</topology>
    </subcellularLocation>
</comment>
<evidence type="ECO:0000256" key="5">
    <source>
        <dbReference type="ARBA" id="ARBA00022989"/>
    </source>
</evidence>
<accession>A0A926P4W9</accession>
<keyword evidence="3" id="KW-1003">Cell membrane</keyword>
<comment type="similarity">
    <text evidence="2">Belongs to the Rht family.</text>
</comment>
<feature type="transmembrane region" description="Helical" evidence="7">
    <location>
        <begin position="36"/>
        <end position="60"/>
    </location>
</feature>
<feature type="transmembrane region" description="Helical" evidence="7">
    <location>
        <begin position="150"/>
        <end position="171"/>
    </location>
</feature>
<dbReference type="RefSeq" id="WP_190292466.1">
    <property type="nucleotide sequence ID" value="NZ_JABFCZ010000017.1"/>
</dbReference>
<keyword evidence="6 7" id="KW-0472">Membrane</keyword>
<evidence type="ECO:0000313" key="9">
    <source>
        <dbReference type="Proteomes" id="UP000598467"/>
    </source>
</evidence>
<dbReference type="Proteomes" id="UP000598467">
    <property type="component" value="Unassembled WGS sequence"/>
</dbReference>
<feature type="transmembrane region" description="Helical" evidence="7">
    <location>
        <begin position="66"/>
        <end position="84"/>
    </location>
</feature>
<keyword evidence="4 7" id="KW-0812">Transmembrane</keyword>
<reference evidence="8" key="1">
    <citation type="submission" date="2020-05" db="EMBL/GenBank/DDBJ databases">
        <title>Identification of trans-AT polyketide cluster in two marine bacteria, producers of a novel glutaramide-containing polyketide sesbanimide D and analogs.</title>
        <authorList>
            <person name="Kacar D."/>
            <person name="Rodriguez P."/>
            <person name="Canedo L."/>
            <person name="Gonzalez E."/>
            <person name="Galan B."/>
            <person name="De La Calle F."/>
            <person name="Garcia J.L."/>
        </authorList>
    </citation>
    <scope>NUCLEOTIDE SEQUENCE</scope>
    <source>
        <strain evidence="8">PHM038</strain>
    </source>
</reference>
<dbReference type="Pfam" id="PF01810">
    <property type="entry name" value="LysE"/>
    <property type="match status" value="1"/>
</dbReference>
<name>A0A926P4W9_9HYPH</name>
<dbReference type="PANTHER" id="PTHR30086">
    <property type="entry name" value="ARGININE EXPORTER PROTEIN ARGO"/>
    <property type="match status" value="1"/>
</dbReference>
<gene>
    <name evidence="8" type="ORF">HK439_15665</name>
</gene>
<dbReference type="AlphaFoldDB" id="A0A926P4W9"/>
<dbReference type="InterPro" id="IPR001123">
    <property type="entry name" value="LeuE-type"/>
</dbReference>
<evidence type="ECO:0000256" key="1">
    <source>
        <dbReference type="ARBA" id="ARBA00004651"/>
    </source>
</evidence>
<dbReference type="EMBL" id="JABFCZ010000017">
    <property type="protein sequence ID" value="MBD1547706.1"/>
    <property type="molecule type" value="Genomic_DNA"/>
</dbReference>
<evidence type="ECO:0000256" key="6">
    <source>
        <dbReference type="ARBA" id="ARBA00023136"/>
    </source>
</evidence>
<dbReference type="GO" id="GO:0042970">
    <property type="term" value="F:homoserine transmembrane transporter activity"/>
    <property type="evidence" value="ECO:0007669"/>
    <property type="project" value="TreeGrafter"/>
</dbReference>
<evidence type="ECO:0000256" key="7">
    <source>
        <dbReference type="SAM" id="Phobius"/>
    </source>
</evidence>